<reference evidence="3 4" key="1">
    <citation type="journal article" date="2014" name="Int. J. Syst. Evol. Microbiol.">
        <title>Rhodoluna lacicola gen. nov., sp. nov., a planktonic freshwater bacterium with stream-lined genome.</title>
        <authorList>
            <person name="Hahn M."/>
            <person name="Schmidt J."/>
            <person name="Taipale S.J."/>
            <person name="Doolittle W.F."/>
            <person name="Koll U."/>
        </authorList>
    </citation>
    <scope>NUCLEOTIDE SEQUENCE [LARGE SCALE GENOMIC DNA]</scope>
    <source>
        <strain evidence="3 4">MWH-Ta8</strain>
    </source>
</reference>
<keyword evidence="4" id="KW-1185">Reference proteome</keyword>
<evidence type="ECO:0000313" key="4">
    <source>
        <dbReference type="Proteomes" id="UP000067708"/>
    </source>
</evidence>
<sequence>MPSLIGLSRFCRLRKIAKHRLVALSLIFASASASLAFIDTALAATDTTAIAAVEKLQVKGKAPKTGYERSLFSDGWGDIGSCDARNFILRRDLKSVTLRDSCKVDTGTLKDPYTGKIIRFKYGVGTSSSVQIDHVVALSDAWQKGAQQLSVAKRYAFYNDPLNLLAVDGPTNAIKGDSDASAWLPPNKGYRCPYIARQVAVKLKYKIWVIEAEKAAMKRVLSACPSQKLPIR</sequence>
<dbReference type="STRING" id="529884.Rhola_00005270"/>
<dbReference type="PATRIC" id="fig|529884.3.peg.505"/>
<gene>
    <name evidence="3" type="ORF">Rhola_00005270</name>
</gene>
<organism evidence="3 4">
    <name type="scientific">Rhodoluna lacicola</name>
    <dbReference type="NCBI Taxonomy" id="529884"/>
    <lineage>
        <taxon>Bacteria</taxon>
        <taxon>Bacillati</taxon>
        <taxon>Actinomycetota</taxon>
        <taxon>Actinomycetes</taxon>
        <taxon>Micrococcales</taxon>
        <taxon>Microbacteriaceae</taxon>
        <taxon>Luna cluster</taxon>
        <taxon>Luna-1 subcluster</taxon>
        <taxon>Rhodoluna</taxon>
    </lineage>
</organism>
<dbReference type="OrthoDB" id="5196645at2"/>
<feature type="chain" id="PRO_5039221792" description="GmrSD restriction endonucleases C-terminal domain-containing protein" evidence="1">
    <location>
        <begin position="37"/>
        <end position="232"/>
    </location>
</feature>
<evidence type="ECO:0000259" key="2">
    <source>
        <dbReference type="Pfam" id="PF07510"/>
    </source>
</evidence>
<dbReference type="Proteomes" id="UP000067708">
    <property type="component" value="Chromosome"/>
</dbReference>
<feature type="domain" description="GmrSD restriction endonucleases C-terminal" evidence="2">
    <location>
        <begin position="108"/>
        <end position="219"/>
    </location>
</feature>
<dbReference type="eggNOG" id="COG2356">
    <property type="taxonomic scope" value="Bacteria"/>
</dbReference>
<dbReference type="EMBL" id="CP007490">
    <property type="protein sequence ID" value="AIC47343.1"/>
    <property type="molecule type" value="Genomic_DNA"/>
</dbReference>
<evidence type="ECO:0000313" key="3">
    <source>
        <dbReference type="EMBL" id="AIC47343.1"/>
    </source>
</evidence>
<dbReference type="AlphaFoldDB" id="A0A060JL65"/>
<evidence type="ECO:0000256" key="1">
    <source>
        <dbReference type="SAM" id="SignalP"/>
    </source>
</evidence>
<keyword evidence="1" id="KW-0732">Signal</keyword>
<accession>A0A060JL65</accession>
<dbReference type="HOGENOM" id="CLU_043034_1_0_11"/>
<dbReference type="InterPro" id="IPR011089">
    <property type="entry name" value="GmrSD_C"/>
</dbReference>
<feature type="signal peptide" evidence="1">
    <location>
        <begin position="1"/>
        <end position="36"/>
    </location>
</feature>
<proteinExistence type="predicted"/>
<dbReference type="Pfam" id="PF07510">
    <property type="entry name" value="GmrSD_C"/>
    <property type="match status" value="1"/>
</dbReference>
<name>A0A060JL65_9MICO</name>
<dbReference type="PANTHER" id="PTHR24094:SF15">
    <property type="entry name" value="AMP-DEPENDENT SYNTHETASE_LIGASE DOMAIN-CONTAINING PROTEIN-RELATED"/>
    <property type="match status" value="1"/>
</dbReference>
<dbReference type="PANTHER" id="PTHR24094">
    <property type="entry name" value="SECRETED PROTEIN"/>
    <property type="match status" value="1"/>
</dbReference>
<dbReference type="KEGG" id="rla:Rhola_00005270"/>
<protein>
    <recommendedName>
        <fullName evidence="2">GmrSD restriction endonucleases C-terminal domain-containing protein</fullName>
    </recommendedName>
</protein>